<dbReference type="GO" id="GO:0032021">
    <property type="term" value="C:NELF complex"/>
    <property type="evidence" value="ECO:0007669"/>
    <property type="project" value="InterPro"/>
</dbReference>
<dbReference type="InterPro" id="IPR033102">
    <property type="entry name" value="NELFE"/>
</dbReference>
<proteinExistence type="predicted"/>
<keyword evidence="7" id="KW-0804">Transcription</keyword>
<evidence type="ECO:0000256" key="9">
    <source>
        <dbReference type="SAM" id="MobiDB-lite"/>
    </source>
</evidence>
<keyword evidence="3" id="KW-0158">Chromosome</keyword>
<organism evidence="10 11">
    <name type="scientific">Halocaridina rubra</name>
    <name type="common">Hawaiian red shrimp</name>
    <dbReference type="NCBI Taxonomy" id="373956"/>
    <lineage>
        <taxon>Eukaryota</taxon>
        <taxon>Metazoa</taxon>
        <taxon>Ecdysozoa</taxon>
        <taxon>Arthropoda</taxon>
        <taxon>Crustacea</taxon>
        <taxon>Multicrustacea</taxon>
        <taxon>Malacostraca</taxon>
        <taxon>Eumalacostraca</taxon>
        <taxon>Eucarida</taxon>
        <taxon>Decapoda</taxon>
        <taxon>Pleocyemata</taxon>
        <taxon>Caridea</taxon>
        <taxon>Atyoidea</taxon>
        <taxon>Atyidae</taxon>
        <taxon>Halocaridina</taxon>
    </lineage>
</organism>
<feature type="region of interest" description="Disordered" evidence="9">
    <location>
        <begin position="38"/>
        <end position="131"/>
    </location>
</feature>
<evidence type="ECO:0000313" key="10">
    <source>
        <dbReference type="EMBL" id="KAK7066397.1"/>
    </source>
</evidence>
<dbReference type="SUPFAM" id="SSF54928">
    <property type="entry name" value="RNA-binding domain, RBD"/>
    <property type="match status" value="1"/>
</dbReference>
<comment type="caution">
    <text evidence="10">The sequence shown here is derived from an EMBL/GenBank/DDBJ whole genome shotgun (WGS) entry which is preliminary data.</text>
</comment>
<dbReference type="AlphaFoldDB" id="A0AAN9A1M3"/>
<gene>
    <name evidence="10" type="ORF">SK128_013549</name>
</gene>
<evidence type="ECO:0000256" key="2">
    <source>
        <dbReference type="ARBA" id="ARBA00004286"/>
    </source>
</evidence>
<accession>A0AAN9A1M3</accession>
<feature type="compositionally biased region" description="Basic and acidic residues" evidence="9">
    <location>
        <begin position="105"/>
        <end position="127"/>
    </location>
</feature>
<keyword evidence="8" id="KW-0539">Nucleus</keyword>
<evidence type="ECO:0000256" key="3">
    <source>
        <dbReference type="ARBA" id="ARBA00022454"/>
    </source>
</evidence>
<comment type="subcellular location">
    <subcellularLocation>
        <location evidence="2">Chromosome</location>
    </subcellularLocation>
    <subcellularLocation>
        <location evidence="1">Nucleus</location>
    </subcellularLocation>
</comment>
<feature type="compositionally biased region" description="Basic and acidic residues" evidence="9">
    <location>
        <begin position="84"/>
        <end position="94"/>
    </location>
</feature>
<dbReference type="Gene3D" id="3.30.70.330">
    <property type="match status" value="1"/>
</dbReference>
<protein>
    <recommendedName>
        <fullName evidence="12">Negative elongation factor E</fullName>
    </recommendedName>
</protein>
<feature type="non-terminal residue" evidence="10">
    <location>
        <position position="164"/>
    </location>
</feature>
<evidence type="ECO:0000313" key="11">
    <source>
        <dbReference type="Proteomes" id="UP001381693"/>
    </source>
</evidence>
<keyword evidence="5" id="KW-0694">RNA-binding</keyword>
<keyword evidence="6" id="KW-0805">Transcription regulation</keyword>
<dbReference type="PANTHER" id="PTHR17250">
    <property type="entry name" value="NEGATIVE ELONGATION FACTOR E"/>
    <property type="match status" value="1"/>
</dbReference>
<dbReference type="PANTHER" id="PTHR17250:SF0">
    <property type="entry name" value="NEGATIVE ELONGATION FACTOR E"/>
    <property type="match status" value="1"/>
</dbReference>
<sequence length="164" mass="18445">KKALQALKAPKQEPEPLVPLKRPLEAKDAKEMAKKLIKSGAIKVPERPQTAAEKTTFKRSMGLERKLSGADKAPSGYQPFSTTHPEEEIHESRVKVKQNSYDRLVSVRDREERGEITRDGRSSEGKPRQGHTIYVSGYNISEEVLKKAFSSFGNIVNVNMEIEK</sequence>
<evidence type="ECO:0008006" key="12">
    <source>
        <dbReference type="Google" id="ProtNLM"/>
    </source>
</evidence>
<evidence type="ECO:0000256" key="6">
    <source>
        <dbReference type="ARBA" id="ARBA00023015"/>
    </source>
</evidence>
<evidence type="ECO:0000256" key="1">
    <source>
        <dbReference type="ARBA" id="ARBA00004123"/>
    </source>
</evidence>
<evidence type="ECO:0000256" key="7">
    <source>
        <dbReference type="ARBA" id="ARBA00023163"/>
    </source>
</evidence>
<feature type="region of interest" description="Disordered" evidence="9">
    <location>
        <begin position="1"/>
        <end position="21"/>
    </location>
</feature>
<dbReference type="InterPro" id="IPR012677">
    <property type="entry name" value="Nucleotide-bd_a/b_plait_sf"/>
</dbReference>
<evidence type="ECO:0000256" key="8">
    <source>
        <dbReference type="ARBA" id="ARBA00023242"/>
    </source>
</evidence>
<keyword evidence="11" id="KW-1185">Reference proteome</keyword>
<evidence type="ECO:0000256" key="4">
    <source>
        <dbReference type="ARBA" id="ARBA00022491"/>
    </source>
</evidence>
<dbReference type="Proteomes" id="UP001381693">
    <property type="component" value="Unassembled WGS sequence"/>
</dbReference>
<dbReference type="GO" id="GO:0003723">
    <property type="term" value="F:RNA binding"/>
    <property type="evidence" value="ECO:0007669"/>
    <property type="project" value="UniProtKB-KW"/>
</dbReference>
<dbReference type="GO" id="GO:0034244">
    <property type="term" value="P:negative regulation of transcription elongation by RNA polymerase II"/>
    <property type="evidence" value="ECO:0007669"/>
    <property type="project" value="TreeGrafter"/>
</dbReference>
<name>A0AAN9A1M3_HALRR</name>
<dbReference type="GO" id="GO:0005694">
    <property type="term" value="C:chromosome"/>
    <property type="evidence" value="ECO:0007669"/>
    <property type="project" value="UniProtKB-SubCell"/>
</dbReference>
<dbReference type="InterPro" id="IPR035979">
    <property type="entry name" value="RBD_domain_sf"/>
</dbReference>
<reference evidence="10 11" key="1">
    <citation type="submission" date="2023-11" db="EMBL/GenBank/DDBJ databases">
        <title>Halocaridina rubra genome assembly.</title>
        <authorList>
            <person name="Smith C."/>
        </authorList>
    </citation>
    <scope>NUCLEOTIDE SEQUENCE [LARGE SCALE GENOMIC DNA]</scope>
    <source>
        <strain evidence="10">EP-1</strain>
        <tissue evidence="10">Whole</tissue>
    </source>
</reference>
<evidence type="ECO:0000256" key="5">
    <source>
        <dbReference type="ARBA" id="ARBA00022884"/>
    </source>
</evidence>
<keyword evidence="4" id="KW-0678">Repressor</keyword>
<dbReference type="EMBL" id="JAXCGZ010019222">
    <property type="protein sequence ID" value="KAK7066397.1"/>
    <property type="molecule type" value="Genomic_DNA"/>
</dbReference>
<feature type="non-terminal residue" evidence="10">
    <location>
        <position position="1"/>
    </location>
</feature>